<evidence type="ECO:0000313" key="2">
    <source>
        <dbReference type="Proteomes" id="UP000176952"/>
    </source>
</evidence>
<evidence type="ECO:0000313" key="1">
    <source>
        <dbReference type="EMBL" id="OGY84789.1"/>
    </source>
</evidence>
<name>A0A1G2B855_9BACT</name>
<gene>
    <name evidence="1" type="ORF">A3F54_03335</name>
</gene>
<dbReference type="AlphaFoldDB" id="A0A1G2B855"/>
<sequence length="402" mass="46314">MKTIASFFDAVIGMMMGWLRDMTVMGFWVLALSLMIFSGIVCIGKIPAEAQEAEQKQVTVVEKAPEPCPAGFEDVSFIEDPYGVYAPQMGRYIYVWDYSNPMNQTRMQAAGKAMKGESFEEVCGCQYGEQIMFWLNGAWERFFVPIEWTVPDYEAFQKKAAAAWKDNQQEFIPGWPKELALGIEDENLGIWMLGENERWFNHQLFYNDRYDALRFTLGFYAQYSFKVAGTRVLRFAALGMKYKTRSSFLNGTELGYVDMLTMIRSRVGRKVLGVMAKVLEKPEKVRLLRQQSLFFEEFNPLTSNTLRYLRDVFGKEKLETEIQTAYCAAKTFDPNKIKAGAEYSKAIKLFGYWPAWLARRTNGLNDLGAYEPKKNWKEISKELELLFEKFITHAGLGLQKCP</sequence>
<protein>
    <submittedName>
        <fullName evidence="1">Uncharacterized protein</fullName>
    </submittedName>
</protein>
<comment type="caution">
    <text evidence="1">The sequence shown here is derived from an EMBL/GenBank/DDBJ whole genome shotgun (WGS) entry which is preliminary data.</text>
</comment>
<reference evidence="1 2" key="1">
    <citation type="journal article" date="2016" name="Nat. Commun.">
        <title>Thousands of microbial genomes shed light on interconnected biogeochemical processes in an aquifer system.</title>
        <authorList>
            <person name="Anantharaman K."/>
            <person name="Brown C.T."/>
            <person name="Hug L.A."/>
            <person name="Sharon I."/>
            <person name="Castelle C.J."/>
            <person name="Probst A.J."/>
            <person name="Thomas B.C."/>
            <person name="Singh A."/>
            <person name="Wilkins M.J."/>
            <person name="Karaoz U."/>
            <person name="Brodie E.L."/>
            <person name="Williams K.H."/>
            <person name="Hubbard S.S."/>
            <person name="Banfield J.F."/>
        </authorList>
    </citation>
    <scope>NUCLEOTIDE SEQUENCE [LARGE SCALE GENOMIC DNA]</scope>
</reference>
<dbReference type="EMBL" id="MHKD01000011">
    <property type="protein sequence ID" value="OGY84789.1"/>
    <property type="molecule type" value="Genomic_DNA"/>
</dbReference>
<dbReference type="Proteomes" id="UP000176952">
    <property type="component" value="Unassembled WGS sequence"/>
</dbReference>
<organism evidence="1 2">
    <name type="scientific">Candidatus Kerfeldbacteria bacterium RIFCSPHIGHO2_12_FULL_48_17</name>
    <dbReference type="NCBI Taxonomy" id="1798542"/>
    <lineage>
        <taxon>Bacteria</taxon>
        <taxon>Candidatus Kerfeldiibacteriota</taxon>
    </lineage>
</organism>
<accession>A0A1G2B855</accession>
<proteinExistence type="predicted"/>